<dbReference type="AlphaFoldDB" id="A0A8K0SIA6"/>
<evidence type="ECO:0000256" key="1">
    <source>
        <dbReference type="SAM" id="SignalP"/>
    </source>
</evidence>
<organism evidence="2 3">
    <name type="scientific">Stachybotrys elegans</name>
    <dbReference type="NCBI Taxonomy" id="80388"/>
    <lineage>
        <taxon>Eukaryota</taxon>
        <taxon>Fungi</taxon>
        <taxon>Dikarya</taxon>
        <taxon>Ascomycota</taxon>
        <taxon>Pezizomycotina</taxon>
        <taxon>Sordariomycetes</taxon>
        <taxon>Hypocreomycetidae</taxon>
        <taxon>Hypocreales</taxon>
        <taxon>Stachybotryaceae</taxon>
        <taxon>Stachybotrys</taxon>
    </lineage>
</organism>
<protein>
    <recommendedName>
        <fullName evidence="4">Secreted protein</fullName>
    </recommendedName>
</protein>
<name>A0A8K0SIA6_9HYPO</name>
<dbReference type="Proteomes" id="UP000813444">
    <property type="component" value="Unassembled WGS sequence"/>
</dbReference>
<accession>A0A8K0SIA6</accession>
<keyword evidence="1" id="KW-0732">Signal</keyword>
<proteinExistence type="predicted"/>
<evidence type="ECO:0000313" key="2">
    <source>
        <dbReference type="EMBL" id="KAH7308446.1"/>
    </source>
</evidence>
<dbReference type="EMBL" id="JAGPNK010000015">
    <property type="protein sequence ID" value="KAH7308446.1"/>
    <property type="molecule type" value="Genomic_DNA"/>
</dbReference>
<evidence type="ECO:0008006" key="4">
    <source>
        <dbReference type="Google" id="ProtNLM"/>
    </source>
</evidence>
<reference evidence="2" key="1">
    <citation type="journal article" date="2021" name="Nat. Commun.">
        <title>Genetic determinants of endophytism in the Arabidopsis root mycobiome.</title>
        <authorList>
            <person name="Mesny F."/>
            <person name="Miyauchi S."/>
            <person name="Thiergart T."/>
            <person name="Pickel B."/>
            <person name="Atanasova L."/>
            <person name="Karlsson M."/>
            <person name="Huettel B."/>
            <person name="Barry K.W."/>
            <person name="Haridas S."/>
            <person name="Chen C."/>
            <person name="Bauer D."/>
            <person name="Andreopoulos W."/>
            <person name="Pangilinan J."/>
            <person name="LaButti K."/>
            <person name="Riley R."/>
            <person name="Lipzen A."/>
            <person name="Clum A."/>
            <person name="Drula E."/>
            <person name="Henrissat B."/>
            <person name="Kohler A."/>
            <person name="Grigoriev I.V."/>
            <person name="Martin F.M."/>
            <person name="Hacquard S."/>
        </authorList>
    </citation>
    <scope>NUCLEOTIDE SEQUENCE</scope>
    <source>
        <strain evidence="2">MPI-CAGE-CH-0235</strain>
    </source>
</reference>
<gene>
    <name evidence="2" type="ORF">B0I35DRAFT_441958</name>
</gene>
<feature type="signal peptide" evidence="1">
    <location>
        <begin position="1"/>
        <end position="37"/>
    </location>
</feature>
<feature type="chain" id="PRO_5035470684" description="Secreted protein" evidence="1">
    <location>
        <begin position="38"/>
        <end position="159"/>
    </location>
</feature>
<sequence>MASCTAALSDAVGRHLALLCLLCLSACSSLLCTHCNALRTPPPNLFSFRFRSLLVLLSHACTDTVCRPMLTSSLPSSHSTPNCLLPTTTTRRPIRRAKGSVSVGAWGGLGVGLCPPCPLDSQSPTRLTTQAVLPWPHFTHRCTFTHSRLQQCHTKTHIQ</sequence>
<evidence type="ECO:0000313" key="3">
    <source>
        <dbReference type="Proteomes" id="UP000813444"/>
    </source>
</evidence>
<comment type="caution">
    <text evidence="2">The sequence shown here is derived from an EMBL/GenBank/DDBJ whole genome shotgun (WGS) entry which is preliminary data.</text>
</comment>
<keyword evidence="3" id="KW-1185">Reference proteome</keyword>